<dbReference type="AlphaFoldDB" id="Q6ANK4"/>
<feature type="domain" description="YbaK/aminoacyl-tRNA synthetase-associated" evidence="5">
    <location>
        <begin position="45"/>
        <end position="156"/>
    </location>
</feature>
<dbReference type="Pfam" id="PF04073">
    <property type="entry name" value="tRNA_edit"/>
    <property type="match status" value="1"/>
</dbReference>
<evidence type="ECO:0000313" key="6">
    <source>
        <dbReference type="EMBL" id="CAG36070.1"/>
    </source>
</evidence>
<protein>
    <recommendedName>
        <fullName evidence="4">Cys-tRNA(Pro)/Cys-tRNA(Cys) deacylase</fullName>
        <ecNumber evidence="4">4.2.-.-</ecNumber>
    </recommendedName>
</protein>
<evidence type="ECO:0000256" key="2">
    <source>
        <dbReference type="ARBA" id="ARBA00022917"/>
    </source>
</evidence>
<dbReference type="STRING" id="177439.DP1341"/>
<dbReference type="InterPro" id="IPR007214">
    <property type="entry name" value="YbaK/aa-tRNA-synth-assoc-dom"/>
</dbReference>
<dbReference type="EMBL" id="CR522870">
    <property type="protein sequence ID" value="CAG36070.1"/>
    <property type="molecule type" value="Genomic_DNA"/>
</dbReference>
<dbReference type="PIRSF" id="PIRSF006181">
    <property type="entry name" value="EbsC_YbaK"/>
    <property type="match status" value="1"/>
</dbReference>
<comment type="similarity">
    <text evidence="1 4">Belongs to the prolyl-tRNA editing family. YbaK/EbsC subfamily.</text>
</comment>
<evidence type="ECO:0000259" key="5">
    <source>
        <dbReference type="Pfam" id="PF04073"/>
    </source>
</evidence>
<dbReference type="EC" id="4.2.-.-" evidence="4"/>
<dbReference type="HOGENOM" id="CLU_094875_1_1_7"/>
<dbReference type="eggNOG" id="COG2606">
    <property type="taxonomic scope" value="Bacteria"/>
</dbReference>
<gene>
    <name evidence="6" type="ordered locus">DP1341</name>
</gene>
<dbReference type="InterPro" id="IPR036754">
    <property type="entry name" value="YbaK/aa-tRNA-synt-asso_dom_sf"/>
</dbReference>
<organism evidence="6 7">
    <name type="scientific">Desulfotalea psychrophila (strain LSv54 / DSM 12343)</name>
    <dbReference type="NCBI Taxonomy" id="177439"/>
    <lineage>
        <taxon>Bacteria</taxon>
        <taxon>Pseudomonadati</taxon>
        <taxon>Thermodesulfobacteriota</taxon>
        <taxon>Desulfobulbia</taxon>
        <taxon>Desulfobulbales</taxon>
        <taxon>Desulfocapsaceae</taxon>
        <taxon>Desulfotalea</taxon>
    </lineage>
</organism>
<dbReference type="GO" id="GO:0016829">
    <property type="term" value="F:lyase activity"/>
    <property type="evidence" value="ECO:0007669"/>
    <property type="project" value="UniProtKB-KW"/>
</dbReference>
<dbReference type="Gene3D" id="3.90.960.10">
    <property type="entry name" value="YbaK/aminoacyl-tRNA synthetase-associated domain"/>
    <property type="match status" value="1"/>
</dbReference>
<dbReference type="PANTHER" id="PTHR30411">
    <property type="entry name" value="CYTOPLASMIC PROTEIN"/>
    <property type="match status" value="1"/>
</dbReference>
<reference evidence="7" key="1">
    <citation type="journal article" date="2004" name="Environ. Microbiol.">
        <title>The genome of Desulfotalea psychrophila, a sulfate-reducing bacterium from permanently cold Arctic sediments.</title>
        <authorList>
            <person name="Rabus R."/>
            <person name="Ruepp A."/>
            <person name="Frickey T."/>
            <person name="Rattei T."/>
            <person name="Fartmann B."/>
            <person name="Stark M."/>
            <person name="Bauer M."/>
            <person name="Zibat A."/>
            <person name="Lombardot T."/>
            <person name="Becker I."/>
            <person name="Amann J."/>
            <person name="Gellner K."/>
            <person name="Teeling H."/>
            <person name="Leuschner W.D."/>
            <person name="Gloeckner F.-O."/>
            <person name="Lupas A.N."/>
            <person name="Amann R."/>
            <person name="Klenk H.-P."/>
        </authorList>
    </citation>
    <scope>NUCLEOTIDE SEQUENCE [LARGE SCALE GENOMIC DNA]</scope>
    <source>
        <strain evidence="7">DSM 12343 / LSv54</strain>
    </source>
</reference>
<keyword evidence="3 4" id="KW-0456">Lyase</keyword>
<keyword evidence="2 4" id="KW-0648">Protein biosynthesis</keyword>
<proteinExistence type="inferred from homology"/>
<dbReference type="PANTHER" id="PTHR30411:SF0">
    <property type="entry name" value="CYS-TRNA(PRO)_CYS-TRNA(CYS) DEACYLASE YBAK"/>
    <property type="match status" value="1"/>
</dbReference>
<dbReference type="KEGG" id="dps:DP1341"/>
<dbReference type="GO" id="GO:0002161">
    <property type="term" value="F:aminoacyl-tRNA deacylase activity"/>
    <property type="evidence" value="ECO:0007669"/>
    <property type="project" value="InterPro"/>
</dbReference>
<evidence type="ECO:0000256" key="4">
    <source>
        <dbReference type="PIRNR" id="PIRNR006181"/>
    </source>
</evidence>
<dbReference type="GO" id="GO:0006412">
    <property type="term" value="P:translation"/>
    <property type="evidence" value="ECO:0007669"/>
    <property type="project" value="UniProtKB-KW"/>
</dbReference>
<evidence type="ECO:0000256" key="3">
    <source>
        <dbReference type="ARBA" id="ARBA00023239"/>
    </source>
</evidence>
<name>Q6ANK4_DESPS</name>
<sequence>MSSLCFFFVQRIIMTPGVKQVKKAGMSYKLHEYKHDVRAESYGLEAAEKLGVAVERVFKTLVVEDGDGNMAVAIIPVSCSLNLKKMAMALGVKKINMADKVRVQKTTGYVLGGVSPLGQKKRLPTVLESSAREIATIYVSAGKRGLDIELAPDVLVTLLGAAFADLSSSS</sequence>
<dbReference type="CDD" id="cd00002">
    <property type="entry name" value="YbaK_deacylase"/>
    <property type="match status" value="1"/>
</dbReference>
<keyword evidence="7" id="KW-1185">Reference proteome</keyword>
<dbReference type="NCBIfam" id="TIGR00011">
    <property type="entry name" value="YbaK_EbsC"/>
    <property type="match status" value="1"/>
</dbReference>
<dbReference type="SUPFAM" id="SSF55826">
    <property type="entry name" value="YbaK/ProRS associated domain"/>
    <property type="match status" value="1"/>
</dbReference>
<dbReference type="InterPro" id="IPR004369">
    <property type="entry name" value="Prolyl-tRNA_editing_YbaK/EbsC"/>
</dbReference>
<accession>Q6ANK4</accession>
<evidence type="ECO:0000256" key="1">
    <source>
        <dbReference type="ARBA" id="ARBA00009798"/>
    </source>
</evidence>
<evidence type="ECO:0000313" key="7">
    <source>
        <dbReference type="Proteomes" id="UP000000602"/>
    </source>
</evidence>
<dbReference type="Proteomes" id="UP000000602">
    <property type="component" value="Chromosome"/>
</dbReference>